<evidence type="ECO:0000313" key="1">
    <source>
        <dbReference type="EMBL" id="CEG09647.1"/>
    </source>
</evidence>
<evidence type="ECO:0000313" key="2">
    <source>
        <dbReference type="Proteomes" id="UP000035762"/>
    </source>
</evidence>
<sequence>MNYWYSSIITSPTRSVEAIFMADVVLTASLPDIRGGVEASS</sequence>
<dbReference type="EMBL" id="CCAZ020000002">
    <property type="protein sequence ID" value="CEG09647.1"/>
    <property type="molecule type" value="Genomic_DNA"/>
</dbReference>
<organism evidence="1 2">
    <name type="scientific">Afipia felis</name>
    <name type="common">Cat scratch disease bacillus</name>
    <dbReference type="NCBI Taxonomy" id="1035"/>
    <lineage>
        <taxon>Bacteria</taxon>
        <taxon>Pseudomonadati</taxon>
        <taxon>Pseudomonadota</taxon>
        <taxon>Alphaproteobacteria</taxon>
        <taxon>Hyphomicrobiales</taxon>
        <taxon>Nitrobacteraceae</taxon>
        <taxon>Afipia</taxon>
    </lineage>
</organism>
<name>A0A090MTU8_AFIFE</name>
<comment type="caution">
    <text evidence="1">The sequence shown here is derived from an EMBL/GenBank/DDBJ whole genome shotgun (WGS) entry which is preliminary data.</text>
</comment>
<protein>
    <submittedName>
        <fullName evidence="1">Uncharacterized protein</fullName>
    </submittedName>
</protein>
<keyword evidence="2" id="KW-1185">Reference proteome</keyword>
<reference evidence="1 2" key="1">
    <citation type="journal article" date="2014" name="Genome Announc.">
        <title>Genome Sequence of Afipia felis Strain 76713, Isolated in Hospital Water Using an Amoeba Co-Culture Procedure.</title>
        <authorList>
            <person name="Benamar S."/>
            <person name="La Scola B."/>
            <person name="Croce O."/>
        </authorList>
    </citation>
    <scope>NUCLEOTIDE SEQUENCE [LARGE SCALE GENOMIC DNA]</scope>
    <source>
        <strain evidence="1 2">76713</strain>
    </source>
</reference>
<gene>
    <name evidence="1" type="ORF">BN961_03077</name>
</gene>
<dbReference type="Proteomes" id="UP000035762">
    <property type="component" value="Unassembled WGS sequence"/>
</dbReference>
<dbReference type="AlphaFoldDB" id="A0A090MTU8"/>
<proteinExistence type="predicted"/>
<accession>A0A090MTU8</accession>